<comment type="caution">
    <text evidence="1">The sequence shown here is derived from an EMBL/GenBank/DDBJ whole genome shotgun (WGS) entry which is preliminary data.</text>
</comment>
<evidence type="ECO:0000313" key="2">
    <source>
        <dbReference type="Proteomes" id="UP000674318"/>
    </source>
</evidence>
<keyword evidence="2" id="KW-1185">Reference proteome</keyword>
<dbReference type="Proteomes" id="UP000674318">
    <property type="component" value="Unassembled WGS sequence"/>
</dbReference>
<dbReference type="AlphaFoldDB" id="A0A836GY13"/>
<organism evidence="1 2">
    <name type="scientific">Porcisia hertigi</name>
    <dbReference type="NCBI Taxonomy" id="2761500"/>
    <lineage>
        <taxon>Eukaryota</taxon>
        <taxon>Discoba</taxon>
        <taxon>Euglenozoa</taxon>
        <taxon>Kinetoplastea</taxon>
        <taxon>Metakinetoplastina</taxon>
        <taxon>Trypanosomatida</taxon>
        <taxon>Trypanosomatidae</taxon>
        <taxon>Leishmaniinae</taxon>
        <taxon>Porcisia</taxon>
    </lineage>
</organism>
<gene>
    <name evidence="1" type="ORF">JKF63_00286</name>
</gene>
<dbReference type="EMBL" id="JAFJZO010000036">
    <property type="protein sequence ID" value="KAG5490167.1"/>
    <property type="molecule type" value="Genomic_DNA"/>
</dbReference>
<accession>A0A836GY13</accession>
<dbReference type="GeneID" id="94286415"/>
<dbReference type="OrthoDB" id="276077at2759"/>
<dbReference type="KEGG" id="phet:94286415"/>
<dbReference type="InterPro" id="IPR043136">
    <property type="entry name" value="B30.2/SPRY_sf"/>
</dbReference>
<dbReference type="Gene3D" id="2.60.120.920">
    <property type="match status" value="1"/>
</dbReference>
<sequence>MFQMPAINRDSRDPRCEAGCLIPKPPAQSPYAPATPESVKSVSFEWNRACDIYTIEGNSVRHKGGGELPYRPVIGSLAMQPNTGKYFFSYRVNTDNCRIGFCSNSVYATDHELRDLEFGKGVLLNKGTRESLQDQDAQQQSFLQTIGAVPLPLGRRWEACMDLQTSKVFVNGAETHKFWRLFVPTCGGVASFVVDTNAGAVQMFMDGKYVGMVVDEQSGMKGNTVYPCVGISGCDMANRSIAKGYMGAFVDPPHLFDCLY</sequence>
<name>A0A836GY13_9TRYP</name>
<dbReference type="RefSeq" id="XP_067752495.1">
    <property type="nucleotide sequence ID" value="XM_067896338.1"/>
</dbReference>
<reference evidence="1 2" key="1">
    <citation type="submission" date="2021-02" db="EMBL/GenBank/DDBJ databases">
        <title>Porcisia hertigi Genome sequencing and assembly.</title>
        <authorList>
            <person name="Almutairi H."/>
            <person name="Gatherer D."/>
        </authorList>
    </citation>
    <scope>NUCLEOTIDE SEQUENCE [LARGE SCALE GENOMIC DNA]</scope>
    <source>
        <strain evidence="1 2">C119</strain>
    </source>
</reference>
<evidence type="ECO:0000313" key="1">
    <source>
        <dbReference type="EMBL" id="KAG5490167.1"/>
    </source>
</evidence>
<protein>
    <submittedName>
        <fullName evidence="1">Uncharacterized protein</fullName>
    </submittedName>
</protein>
<proteinExistence type="predicted"/>